<dbReference type="Proteomes" id="UP001243330">
    <property type="component" value="Unassembled WGS sequence"/>
</dbReference>
<dbReference type="AlphaFoldDB" id="A0AAD9A9Y8"/>
<evidence type="ECO:0000256" key="3">
    <source>
        <dbReference type="SAM" id="MobiDB-lite"/>
    </source>
</evidence>
<dbReference type="GO" id="GO:0016491">
    <property type="term" value="F:oxidoreductase activity"/>
    <property type="evidence" value="ECO:0007669"/>
    <property type="project" value="UniProtKB-KW"/>
</dbReference>
<feature type="transmembrane region" description="Helical" evidence="4">
    <location>
        <begin position="86"/>
        <end position="103"/>
    </location>
</feature>
<proteinExistence type="inferred from homology"/>
<evidence type="ECO:0000256" key="2">
    <source>
        <dbReference type="ARBA" id="ARBA00023002"/>
    </source>
</evidence>
<keyword evidence="2" id="KW-0560">Oxidoreductase</keyword>
<keyword evidence="4" id="KW-0472">Membrane</keyword>
<feature type="compositionally biased region" description="Polar residues" evidence="3">
    <location>
        <begin position="594"/>
        <end position="605"/>
    </location>
</feature>
<comment type="similarity">
    <text evidence="1">Belongs to the short-chain dehydrogenases/reductases (SDR) family.</text>
</comment>
<dbReference type="PANTHER" id="PTHR43669:SF3">
    <property type="entry name" value="ALCOHOL DEHYDROGENASE, PUTATIVE (AFU_ORTHOLOGUE AFUA_3G03445)-RELATED"/>
    <property type="match status" value="1"/>
</dbReference>
<reference evidence="5" key="1">
    <citation type="submission" date="2023-01" db="EMBL/GenBank/DDBJ databases">
        <title>Colletotrichum chrysophilum M932 genome sequence.</title>
        <authorList>
            <person name="Baroncelli R."/>
        </authorList>
    </citation>
    <scope>NUCLEOTIDE SEQUENCE</scope>
    <source>
        <strain evidence="5">M932</strain>
    </source>
</reference>
<name>A0AAD9A9Y8_9PEZI</name>
<evidence type="ECO:0000313" key="6">
    <source>
        <dbReference type="Proteomes" id="UP001243330"/>
    </source>
</evidence>
<dbReference type="Pfam" id="PF00106">
    <property type="entry name" value="adh_short"/>
    <property type="match status" value="1"/>
</dbReference>
<keyword evidence="6" id="KW-1185">Reference proteome</keyword>
<accession>A0AAD9A9Y8</accession>
<dbReference type="InterPro" id="IPR002347">
    <property type="entry name" value="SDR_fam"/>
</dbReference>
<keyword evidence="4" id="KW-1133">Transmembrane helix</keyword>
<feature type="transmembrane region" description="Helical" evidence="4">
    <location>
        <begin position="44"/>
        <end position="66"/>
    </location>
</feature>
<evidence type="ECO:0000313" key="5">
    <source>
        <dbReference type="EMBL" id="KAK1842812.1"/>
    </source>
</evidence>
<gene>
    <name evidence="5" type="ORF">CCHR01_14557</name>
</gene>
<protein>
    <submittedName>
        <fullName evidence="5">Uncharacterized protein</fullName>
    </submittedName>
</protein>
<evidence type="ECO:0000256" key="1">
    <source>
        <dbReference type="ARBA" id="ARBA00006484"/>
    </source>
</evidence>
<evidence type="ECO:0000256" key="4">
    <source>
        <dbReference type="SAM" id="Phobius"/>
    </source>
</evidence>
<keyword evidence="4" id="KW-0812">Transmembrane</keyword>
<dbReference type="PANTHER" id="PTHR43669">
    <property type="entry name" value="5-KETO-D-GLUCONATE 5-REDUCTASE"/>
    <property type="match status" value="1"/>
</dbReference>
<dbReference type="CDD" id="cd05233">
    <property type="entry name" value="SDR_c"/>
    <property type="match status" value="1"/>
</dbReference>
<feature type="region of interest" description="Disordered" evidence="3">
    <location>
        <begin position="583"/>
        <end position="605"/>
    </location>
</feature>
<organism evidence="5 6">
    <name type="scientific">Colletotrichum chrysophilum</name>
    <dbReference type="NCBI Taxonomy" id="1836956"/>
    <lineage>
        <taxon>Eukaryota</taxon>
        <taxon>Fungi</taxon>
        <taxon>Dikarya</taxon>
        <taxon>Ascomycota</taxon>
        <taxon>Pezizomycotina</taxon>
        <taxon>Sordariomycetes</taxon>
        <taxon>Hypocreomycetidae</taxon>
        <taxon>Glomerellales</taxon>
        <taxon>Glomerellaceae</taxon>
        <taxon>Colletotrichum</taxon>
        <taxon>Colletotrichum gloeosporioides species complex</taxon>
    </lineage>
</organism>
<dbReference type="InterPro" id="IPR036291">
    <property type="entry name" value="NAD(P)-bd_dom_sf"/>
</dbReference>
<feature type="transmembrane region" description="Helical" evidence="4">
    <location>
        <begin position="170"/>
        <end position="192"/>
    </location>
</feature>
<dbReference type="Gene3D" id="3.40.50.720">
    <property type="entry name" value="NAD(P)-binding Rossmann-like Domain"/>
    <property type="match status" value="1"/>
</dbReference>
<dbReference type="SUPFAM" id="SSF51735">
    <property type="entry name" value="NAD(P)-binding Rossmann-fold domains"/>
    <property type="match status" value="1"/>
</dbReference>
<sequence length="1014" mass="113407">MAHNNWLGKGNDSYHLISPTTPNSDISTGNLSSVAPPTAPRSRYWARTLILLLVPLIITGYYYWIWLYLLSRPHDDIIKFGSATEIWVYYSWFIIGVFALEWSKHGLVGVEVAMLETKTFGAPHLVALLSHSEGTWSGPGGWFKCITKAFKHNQSGIRTSLGVSLKTYKLWYILAFISLSLYVGMPLSGLTMELSDGYVRLNEAPMVVGRNSTTFHKRYKLSNQKTNAAQAAWEMGSPATLPGIGIIYTPDYFDREGHDSLGESPNLLPTDRGIPEMFIVPQALGPISGRSWGLRVAYDWTRLNVMELQNSHDTVGGKQEPLTSTINQANVLEWAVWQVRTEASYVEVKSFNNTIGTIVQGIGSPFMQVSDRSWVINTTFFEEKEYATFGNTSQDVQRKIEGRGKDTIEVAAAIGVRCVVRSVLGSAMIHAETSSFSDFKIEEPTPYGKVNAEGPMSRLGTNVEAVVTTASLEAIFKSINVRAMTTESNSVQVSKFVSSRELQKSAYLAWGHEVLNQMYDNYYGFETSWPYANLTSSKKGKVLTKGELPPHIGGKTKIQKLKPAVFGTFGQPRIGAEGEWPIPSRKHPEAGQPQHPTLSDGTCGTKQAATSSQQAAILNGVEMTSPTNQESSRLFELPWEIRERIYEYYLSFDHDDFGDTLRPLHLYIEQGGYSKPIPPLMLTSKRAYRELHQRVHSDAVMRVHTAGWGDRRIGFAVHGKLRFERLRRLYVLVAMEYPNWNRWLGMLGEVTRRATNLNELVVDWEPRPSNGNTKQSPRRRIIPEKMATNQTLLVIGAGPLIGRSVATLFASKRYSNVALIARREEQLRIEKKAVEEAAPSATVKTYTADITDPDAFTKVLDQADADLGKPSCVFFNAARVQMSEMLVHDVKEMEYDFKINVSALYAVAQRYVPHLIELAKSSPESTPALIITSSVLPYSPHPAFFALSLVKAAQRNLAQTLRMSYESEGVHIGLINVGGQVFPDHETWNPPNIAKKAWEWFSQIKENPSFEVKI</sequence>
<dbReference type="EMBL" id="JAQOWY010000393">
    <property type="protein sequence ID" value="KAK1842812.1"/>
    <property type="molecule type" value="Genomic_DNA"/>
</dbReference>
<comment type="caution">
    <text evidence="5">The sequence shown here is derived from an EMBL/GenBank/DDBJ whole genome shotgun (WGS) entry which is preliminary data.</text>
</comment>